<dbReference type="PROSITE" id="PS51192">
    <property type="entry name" value="HELICASE_ATP_BIND_1"/>
    <property type="match status" value="1"/>
</dbReference>
<dbReference type="InterPro" id="IPR012340">
    <property type="entry name" value="NA-bd_OB-fold"/>
</dbReference>
<evidence type="ECO:0000259" key="17">
    <source>
        <dbReference type="PROSITE" id="PS51194"/>
    </source>
</evidence>
<evidence type="ECO:0000256" key="14">
    <source>
        <dbReference type="ARBA" id="ARBA00048988"/>
    </source>
</evidence>
<accession>A0A222G7I3</accession>
<dbReference type="InterPro" id="IPR045562">
    <property type="entry name" value="RecG_dom3_C"/>
</dbReference>
<feature type="domain" description="Helicase ATP-binding" evidence="16">
    <location>
        <begin position="318"/>
        <end position="483"/>
    </location>
</feature>
<evidence type="ECO:0000256" key="9">
    <source>
        <dbReference type="ARBA" id="ARBA00023172"/>
    </source>
</evidence>
<evidence type="ECO:0000256" key="8">
    <source>
        <dbReference type="ARBA" id="ARBA00023125"/>
    </source>
</evidence>
<keyword evidence="6 15" id="KW-0347">Helicase</keyword>
<evidence type="ECO:0000256" key="7">
    <source>
        <dbReference type="ARBA" id="ARBA00022840"/>
    </source>
</evidence>
<evidence type="ECO:0000256" key="15">
    <source>
        <dbReference type="RuleBase" id="RU363016"/>
    </source>
</evidence>
<dbReference type="Pfam" id="PF00270">
    <property type="entry name" value="DEAD"/>
    <property type="match status" value="1"/>
</dbReference>
<dbReference type="Proteomes" id="UP000202259">
    <property type="component" value="Chromosome"/>
</dbReference>
<dbReference type="EMBL" id="CP020465">
    <property type="protein sequence ID" value="ASP47847.1"/>
    <property type="molecule type" value="Genomic_DNA"/>
</dbReference>
<keyword evidence="19" id="KW-1185">Reference proteome</keyword>
<dbReference type="InterPro" id="IPR033454">
    <property type="entry name" value="RecG_wedge"/>
</dbReference>
<dbReference type="NCBIfam" id="NF008163">
    <property type="entry name" value="PRK10917.1-1"/>
    <property type="match status" value="1"/>
</dbReference>
<evidence type="ECO:0000256" key="11">
    <source>
        <dbReference type="ARBA" id="ARBA00023235"/>
    </source>
</evidence>
<dbReference type="SMART" id="SM00490">
    <property type="entry name" value="HELICc"/>
    <property type="match status" value="1"/>
</dbReference>
<keyword evidence="4 15" id="KW-0227">DNA damage</keyword>
<evidence type="ECO:0000313" key="18">
    <source>
        <dbReference type="EMBL" id="ASP47847.1"/>
    </source>
</evidence>
<dbReference type="GO" id="GO:0006281">
    <property type="term" value="P:DNA repair"/>
    <property type="evidence" value="ECO:0007669"/>
    <property type="project" value="UniProtKB-UniRule"/>
</dbReference>
<proteinExistence type="inferred from homology"/>
<protein>
    <recommendedName>
        <fullName evidence="2 15">ATP-dependent DNA helicase RecG</fullName>
        <ecNumber evidence="13 15">5.6.2.4</ecNumber>
    </recommendedName>
</protein>
<keyword evidence="7 15" id="KW-0067">ATP-binding</keyword>
<dbReference type="InterPro" id="IPR014001">
    <property type="entry name" value="Helicase_ATP-bd"/>
</dbReference>
<dbReference type="CDD" id="cd17992">
    <property type="entry name" value="DEXHc_RecG"/>
    <property type="match status" value="1"/>
</dbReference>
<dbReference type="NCBIfam" id="TIGR00643">
    <property type="entry name" value="recG"/>
    <property type="match status" value="1"/>
</dbReference>
<dbReference type="GO" id="GO:0003677">
    <property type="term" value="F:DNA binding"/>
    <property type="evidence" value="ECO:0007669"/>
    <property type="project" value="UniProtKB-KW"/>
</dbReference>
<dbReference type="FunFam" id="3.40.50.300:FF:000391">
    <property type="entry name" value="ATP-dependent DNA helicase RecG"/>
    <property type="match status" value="1"/>
</dbReference>
<sequence length="728" mass="80890">MVAANANDSRCLEENRRRIIKKLTAREPAVSRTMEALSNLAQIPVTTLKGVGPGMAVKLEKVGLVSLQDLLFHLPLRYEDRTRVTAVRDLMAGIFTNIIGEVTQNEIIQGKRRMMLVTINDGTGSINLRFFHFSASQKNSLAIGLNIRCYGEVNRGMRGFEMVHPEYKALDQDQPLTPAEETLTPVYSTTDGLRQISLRNLTEQALIRLKRGHVEELLPAEISHQQYSLAEALALIHRPPPDTSVVLMEAGKHPAQLRLIKEELLAHNLSMLKLRAANDHHPAVVLATDTQLEKSFLASLPFTPTGAQARVTAEIRTDLLKPVPMMRLVQGDVGSGKTLVAALAALTAIGQGFQVALMAPTEILAEQHAINFQKWFEPLSISVGWLVGKTKAKARRNALEHIENGNMQMVIGTHALFQEQVIFNKLALIIIDEQHKFGVHQRLSLREKGAWQGNYPHQLIMTATPIPRTLAMTAYADLDTSVIDELPPGRTPITTIALPDSRRDDVIERIRQGCTNDSRQAYWVCTLIEESEVLQCQAAEDTAVHLQEQLSGLKIGLVHGRMKADEKQAVMERFKLGELDVLVATTVIEVGVDVPNASLMVIENPERLGLAQLHQLRGRVGRGSVASHCVLMYKAPLTKTATKRLNVLRESNDGFVIAQKDLEIRGPGELLGTKQTGLADLRIADLQRDAHLIPEVQQQAQLIWRQYPEKANALINRWLANREKYSNA</sequence>
<evidence type="ECO:0000256" key="1">
    <source>
        <dbReference type="ARBA" id="ARBA00007504"/>
    </source>
</evidence>
<keyword evidence="3 15" id="KW-0547">Nucleotide-binding</keyword>
<dbReference type="InterPro" id="IPR011545">
    <property type="entry name" value="DEAD/DEAH_box_helicase_dom"/>
</dbReference>
<dbReference type="InterPro" id="IPR001650">
    <property type="entry name" value="Helicase_C-like"/>
</dbReference>
<organism evidence="18 19">
    <name type="scientific">Cognaticolwellia beringensis</name>
    <dbReference type="NCBI Taxonomy" id="1967665"/>
    <lineage>
        <taxon>Bacteria</taxon>
        <taxon>Pseudomonadati</taxon>
        <taxon>Pseudomonadota</taxon>
        <taxon>Gammaproteobacteria</taxon>
        <taxon>Alteromonadales</taxon>
        <taxon>Colwelliaceae</taxon>
        <taxon>Cognaticolwellia</taxon>
    </lineage>
</organism>
<dbReference type="OrthoDB" id="9804325at2"/>
<dbReference type="NCBIfam" id="NF008166">
    <property type="entry name" value="PRK10917.1-4"/>
    <property type="match status" value="1"/>
</dbReference>
<evidence type="ECO:0000256" key="3">
    <source>
        <dbReference type="ARBA" id="ARBA00022741"/>
    </source>
</evidence>
<dbReference type="SUPFAM" id="SSF52540">
    <property type="entry name" value="P-loop containing nucleoside triphosphate hydrolases"/>
    <property type="match status" value="2"/>
</dbReference>
<name>A0A222G7I3_9GAMM</name>
<evidence type="ECO:0000256" key="4">
    <source>
        <dbReference type="ARBA" id="ARBA00022763"/>
    </source>
</evidence>
<dbReference type="NCBIfam" id="NF008165">
    <property type="entry name" value="PRK10917.1-3"/>
    <property type="match status" value="1"/>
</dbReference>
<dbReference type="EC" id="5.6.2.4" evidence="13 15"/>
<evidence type="ECO:0000256" key="5">
    <source>
        <dbReference type="ARBA" id="ARBA00022801"/>
    </source>
</evidence>
<dbReference type="GO" id="GO:0016887">
    <property type="term" value="F:ATP hydrolysis activity"/>
    <property type="evidence" value="ECO:0007669"/>
    <property type="project" value="RHEA"/>
</dbReference>
<dbReference type="Pfam" id="PF00271">
    <property type="entry name" value="Helicase_C"/>
    <property type="match status" value="1"/>
</dbReference>
<comment type="function">
    <text evidence="15">Plays a critical role in recombination and DNA repair. Helps process Holliday junction intermediates to mature products by catalyzing branch migration. Has replication fork regression activity, unwinds stalled or blocked replication forks to make a HJ that can be resolved. Has a DNA unwinding activity characteristic of a DNA helicase with 3'-5' polarity.</text>
</comment>
<dbReference type="InterPro" id="IPR027417">
    <property type="entry name" value="P-loop_NTPase"/>
</dbReference>
<evidence type="ECO:0000256" key="12">
    <source>
        <dbReference type="ARBA" id="ARBA00034617"/>
    </source>
</evidence>
<dbReference type="PANTHER" id="PTHR47964">
    <property type="entry name" value="ATP-DEPENDENT DNA HELICASE HOMOLOG RECG, CHLOROPLASTIC"/>
    <property type="match status" value="1"/>
</dbReference>
<evidence type="ECO:0000256" key="13">
    <source>
        <dbReference type="ARBA" id="ARBA00034808"/>
    </source>
</evidence>
<dbReference type="AlphaFoldDB" id="A0A222G7I3"/>
<keyword evidence="5 15" id="KW-0378">Hydrolase</keyword>
<evidence type="ECO:0000313" key="19">
    <source>
        <dbReference type="Proteomes" id="UP000202259"/>
    </source>
</evidence>
<evidence type="ECO:0000256" key="6">
    <source>
        <dbReference type="ARBA" id="ARBA00022806"/>
    </source>
</evidence>
<dbReference type="InterPro" id="IPR004609">
    <property type="entry name" value="ATP-dep_DNA_helicase_RecG"/>
</dbReference>
<dbReference type="InterPro" id="IPR047112">
    <property type="entry name" value="RecG/Mfd"/>
</dbReference>
<keyword evidence="8" id="KW-0238">DNA-binding</keyword>
<evidence type="ECO:0000256" key="10">
    <source>
        <dbReference type="ARBA" id="ARBA00023204"/>
    </source>
</evidence>
<dbReference type="Gene3D" id="2.40.50.140">
    <property type="entry name" value="Nucleic acid-binding proteins"/>
    <property type="match status" value="1"/>
</dbReference>
<dbReference type="Pfam" id="PF19833">
    <property type="entry name" value="RecG_dom3_C"/>
    <property type="match status" value="1"/>
</dbReference>
<dbReference type="Gene3D" id="3.40.50.300">
    <property type="entry name" value="P-loop containing nucleotide triphosphate hydrolases"/>
    <property type="match status" value="2"/>
</dbReference>
<feature type="domain" description="Helicase C-terminal" evidence="17">
    <location>
        <begin position="517"/>
        <end position="663"/>
    </location>
</feature>
<dbReference type="GO" id="GO:0043138">
    <property type="term" value="F:3'-5' DNA helicase activity"/>
    <property type="evidence" value="ECO:0007669"/>
    <property type="project" value="UniProtKB-EC"/>
</dbReference>
<dbReference type="Pfam" id="PF17191">
    <property type="entry name" value="RecG_wedge"/>
    <property type="match status" value="1"/>
</dbReference>
<dbReference type="CDD" id="cd04488">
    <property type="entry name" value="RecG_wedge_OBF"/>
    <property type="match status" value="1"/>
</dbReference>
<dbReference type="NCBIfam" id="NF008168">
    <property type="entry name" value="PRK10917.2-2"/>
    <property type="match status" value="1"/>
</dbReference>
<comment type="catalytic activity">
    <reaction evidence="12 15">
        <text>Couples ATP hydrolysis with the unwinding of duplex DNA by translocating in the 3'-5' direction.</text>
        <dbReference type="EC" id="5.6.2.4"/>
    </reaction>
</comment>
<dbReference type="GO" id="GO:0005524">
    <property type="term" value="F:ATP binding"/>
    <property type="evidence" value="ECO:0007669"/>
    <property type="project" value="UniProtKB-KW"/>
</dbReference>
<dbReference type="SMART" id="SM00487">
    <property type="entry name" value="DEXDc"/>
    <property type="match status" value="1"/>
</dbReference>
<evidence type="ECO:0000259" key="16">
    <source>
        <dbReference type="PROSITE" id="PS51192"/>
    </source>
</evidence>
<comment type="similarity">
    <text evidence="1 15">Belongs to the helicase family. RecG subfamily.</text>
</comment>
<dbReference type="PANTHER" id="PTHR47964:SF1">
    <property type="entry name" value="ATP-DEPENDENT DNA HELICASE HOMOLOG RECG, CHLOROPLASTIC"/>
    <property type="match status" value="1"/>
</dbReference>
<evidence type="ECO:0000256" key="2">
    <source>
        <dbReference type="ARBA" id="ARBA00017846"/>
    </source>
</evidence>
<keyword evidence="9 15" id="KW-0233">DNA recombination</keyword>
<dbReference type="KEGG" id="cber:B5D82_08815"/>
<reference evidence="18 19" key="1">
    <citation type="submission" date="2017-08" db="EMBL/GenBank/DDBJ databases">
        <title>Complete genome of Colwellia sp. NB097-1, a psychrophile bacterium ioslated from Bering Sea.</title>
        <authorList>
            <person name="Chen X."/>
        </authorList>
    </citation>
    <scope>NUCLEOTIDE SEQUENCE [LARGE SCALE GENOMIC DNA]</scope>
    <source>
        <strain evidence="18 19">NB097-1</strain>
    </source>
</reference>
<dbReference type="SUPFAM" id="SSF50249">
    <property type="entry name" value="Nucleic acid-binding proteins"/>
    <property type="match status" value="1"/>
</dbReference>
<keyword evidence="10 15" id="KW-0234">DNA repair</keyword>
<dbReference type="PROSITE" id="PS51194">
    <property type="entry name" value="HELICASE_CTER"/>
    <property type="match status" value="1"/>
</dbReference>
<dbReference type="GO" id="GO:0006310">
    <property type="term" value="P:DNA recombination"/>
    <property type="evidence" value="ECO:0007669"/>
    <property type="project" value="UniProtKB-UniRule"/>
</dbReference>
<keyword evidence="11" id="KW-0413">Isomerase</keyword>
<gene>
    <name evidence="18" type="ORF">B5D82_08815</name>
</gene>
<comment type="catalytic activity">
    <reaction evidence="14 15">
        <text>ATP + H2O = ADP + phosphate + H(+)</text>
        <dbReference type="Rhea" id="RHEA:13065"/>
        <dbReference type="ChEBI" id="CHEBI:15377"/>
        <dbReference type="ChEBI" id="CHEBI:15378"/>
        <dbReference type="ChEBI" id="CHEBI:30616"/>
        <dbReference type="ChEBI" id="CHEBI:43474"/>
        <dbReference type="ChEBI" id="CHEBI:456216"/>
        <dbReference type="EC" id="5.6.2.4"/>
    </reaction>
</comment>